<organism evidence="2 3">
    <name type="scientific">Aminobacter ciceronei</name>
    <dbReference type="NCBI Taxonomy" id="150723"/>
    <lineage>
        <taxon>Bacteria</taxon>
        <taxon>Pseudomonadati</taxon>
        <taxon>Pseudomonadota</taxon>
        <taxon>Alphaproteobacteria</taxon>
        <taxon>Hyphomicrobiales</taxon>
        <taxon>Phyllobacteriaceae</taxon>
        <taxon>Aminobacter</taxon>
    </lineage>
</organism>
<dbReference type="PROSITE" id="PS51186">
    <property type="entry name" value="GNAT"/>
    <property type="match status" value="1"/>
</dbReference>
<dbReference type="Gene3D" id="3.40.630.30">
    <property type="match status" value="1"/>
</dbReference>
<gene>
    <name evidence="2" type="ORF">HNQ97_002547</name>
</gene>
<dbReference type="InterPro" id="IPR000182">
    <property type="entry name" value="GNAT_dom"/>
</dbReference>
<feature type="domain" description="N-acetyltransferase" evidence="1">
    <location>
        <begin position="43"/>
        <end position="192"/>
    </location>
</feature>
<reference evidence="2 3" key="1">
    <citation type="submission" date="2020-08" db="EMBL/GenBank/DDBJ databases">
        <title>Genomic Encyclopedia of Type Strains, Phase IV (KMG-IV): sequencing the most valuable type-strain genomes for metagenomic binning, comparative biology and taxonomic classification.</title>
        <authorList>
            <person name="Goeker M."/>
        </authorList>
    </citation>
    <scope>NUCLEOTIDE SEQUENCE [LARGE SCALE GENOMIC DNA]</scope>
    <source>
        <strain evidence="2 3">DSM 17455</strain>
    </source>
</reference>
<keyword evidence="3" id="KW-1185">Reference proteome</keyword>
<dbReference type="Pfam" id="PF00583">
    <property type="entry name" value="Acetyltransf_1"/>
    <property type="match status" value="1"/>
</dbReference>
<name>A0ABR6C6A8_9HYPH</name>
<evidence type="ECO:0000313" key="3">
    <source>
        <dbReference type="Proteomes" id="UP000587524"/>
    </source>
</evidence>
<sequence length="194" mass="21856">MCEFATTREHDIPRLLRPLLARNSNWTTQVTPIVRGNFRNERHNSRPYVAEDFAACLAIFDSNVPTFFAPEERADICQFLESIATEGWPYLVLTRSGSDIACGGLAVEPERKRASLAWGMVDRVFHGQGLGTRLTQARLAQARAIPGIAERILETSQHTHGFYEKFGFTASRVTPDGFEPGLDRWNMTLRLTDT</sequence>
<accession>A0ABR6C6A8</accession>
<protein>
    <submittedName>
        <fullName evidence="2">GNAT superfamily N-acetyltransferase</fullName>
    </submittedName>
</protein>
<dbReference type="SUPFAM" id="SSF55729">
    <property type="entry name" value="Acyl-CoA N-acyltransferases (Nat)"/>
    <property type="match status" value="1"/>
</dbReference>
<dbReference type="InterPro" id="IPR016181">
    <property type="entry name" value="Acyl_CoA_acyltransferase"/>
</dbReference>
<evidence type="ECO:0000313" key="2">
    <source>
        <dbReference type="EMBL" id="MBA9020545.1"/>
    </source>
</evidence>
<evidence type="ECO:0000259" key="1">
    <source>
        <dbReference type="PROSITE" id="PS51186"/>
    </source>
</evidence>
<dbReference type="RefSeq" id="WP_377907396.1">
    <property type="nucleotide sequence ID" value="NZ_JBHSPK010000007.1"/>
</dbReference>
<dbReference type="EMBL" id="JACJHZ010000010">
    <property type="protein sequence ID" value="MBA9020545.1"/>
    <property type="molecule type" value="Genomic_DNA"/>
</dbReference>
<dbReference type="Proteomes" id="UP000587524">
    <property type="component" value="Unassembled WGS sequence"/>
</dbReference>
<comment type="caution">
    <text evidence="2">The sequence shown here is derived from an EMBL/GenBank/DDBJ whole genome shotgun (WGS) entry which is preliminary data.</text>
</comment>
<proteinExistence type="predicted"/>
<dbReference type="CDD" id="cd04301">
    <property type="entry name" value="NAT_SF"/>
    <property type="match status" value="1"/>
</dbReference>